<protein>
    <submittedName>
        <fullName evidence="2">Unannotated protein</fullName>
    </submittedName>
</protein>
<evidence type="ECO:0000313" key="1">
    <source>
        <dbReference type="EMBL" id="CAB4534228.1"/>
    </source>
</evidence>
<organism evidence="2">
    <name type="scientific">freshwater metagenome</name>
    <dbReference type="NCBI Taxonomy" id="449393"/>
    <lineage>
        <taxon>unclassified sequences</taxon>
        <taxon>metagenomes</taxon>
        <taxon>ecological metagenomes</taxon>
    </lineage>
</organism>
<sequence>MTTCTPSDDRRNIIYSLDSIELSNDSEFIEAVQGFFVDSDSLELNSLQQDGANAIVDLALDYEINGSCDDLDLLAHVIGRLSDIQVRDYALGSHNDENLSTYLAMWHNLTIIAPRHYIAPVACLFASLAYENGDSELALKAIERALTDDPSYSLGILLRRVFKAGWPPRSFSAMRAELHPKIVATIFQS</sequence>
<proteinExistence type="predicted"/>
<gene>
    <name evidence="1" type="ORF">UFOPK1438_00103</name>
    <name evidence="2" type="ORF">UFOPK4035_00180</name>
</gene>
<dbReference type="EMBL" id="CAEZSM010000006">
    <property type="protein sequence ID" value="CAB4534228.1"/>
    <property type="molecule type" value="Genomic_DNA"/>
</dbReference>
<accession>A0A6J7NLG3</accession>
<dbReference type="AlphaFoldDB" id="A0A6J7NLG3"/>
<reference evidence="2" key="1">
    <citation type="submission" date="2020-05" db="EMBL/GenBank/DDBJ databases">
        <authorList>
            <person name="Chiriac C."/>
            <person name="Salcher M."/>
            <person name="Ghai R."/>
            <person name="Kavagutti S V."/>
        </authorList>
    </citation>
    <scope>NUCLEOTIDE SEQUENCE</scope>
</reference>
<dbReference type="EMBL" id="CAFBOX010000014">
    <property type="protein sequence ID" value="CAB4990784.1"/>
    <property type="molecule type" value="Genomic_DNA"/>
</dbReference>
<dbReference type="Pfam" id="PF13830">
    <property type="entry name" value="DUF4192"/>
    <property type="match status" value="1"/>
</dbReference>
<dbReference type="InterPro" id="IPR025447">
    <property type="entry name" value="DUF4192"/>
</dbReference>
<evidence type="ECO:0000313" key="2">
    <source>
        <dbReference type="EMBL" id="CAB4990784.1"/>
    </source>
</evidence>
<name>A0A6J7NLG3_9ZZZZ</name>